<proteinExistence type="inferred from homology"/>
<dbReference type="InterPro" id="IPR058163">
    <property type="entry name" value="LysR-type_TF_proteobact-type"/>
</dbReference>
<feature type="domain" description="HTH lysR-type" evidence="5">
    <location>
        <begin position="7"/>
        <end position="64"/>
    </location>
</feature>
<gene>
    <name evidence="6" type="ORF">E5Q11_09285</name>
</gene>
<dbReference type="PANTHER" id="PTHR30537:SF74">
    <property type="entry name" value="HTH-TYPE TRANSCRIPTIONAL REGULATOR TRPI"/>
    <property type="match status" value="1"/>
</dbReference>
<evidence type="ECO:0000313" key="7">
    <source>
        <dbReference type="Proteomes" id="UP000298325"/>
    </source>
</evidence>
<dbReference type="InterPro" id="IPR036390">
    <property type="entry name" value="WH_DNA-bd_sf"/>
</dbReference>
<dbReference type="PROSITE" id="PS50931">
    <property type="entry name" value="HTH_LYSR"/>
    <property type="match status" value="1"/>
</dbReference>
<dbReference type="GO" id="GO:0006351">
    <property type="term" value="P:DNA-templated transcription"/>
    <property type="evidence" value="ECO:0007669"/>
    <property type="project" value="TreeGrafter"/>
</dbReference>
<reference evidence="6 7" key="1">
    <citation type="submission" date="2019-04" db="EMBL/GenBank/DDBJ databases">
        <authorList>
            <person name="Park S."/>
            <person name="Yoon J.-H."/>
        </authorList>
    </citation>
    <scope>NUCLEOTIDE SEQUENCE [LARGE SCALE GENOMIC DNA]</scope>
    <source>
        <strain evidence="6 7">HJM-18</strain>
    </source>
</reference>
<dbReference type="OrthoDB" id="5877876at2"/>
<keyword evidence="2" id="KW-0805">Transcription regulation</keyword>
<dbReference type="SUPFAM" id="SSF53850">
    <property type="entry name" value="Periplasmic binding protein-like II"/>
    <property type="match status" value="1"/>
</dbReference>
<dbReference type="SUPFAM" id="SSF46785">
    <property type="entry name" value="Winged helix' DNA-binding domain"/>
    <property type="match status" value="1"/>
</dbReference>
<keyword evidence="4" id="KW-0804">Transcription</keyword>
<dbReference type="PANTHER" id="PTHR30537">
    <property type="entry name" value="HTH-TYPE TRANSCRIPTIONAL REGULATOR"/>
    <property type="match status" value="1"/>
</dbReference>
<evidence type="ECO:0000256" key="2">
    <source>
        <dbReference type="ARBA" id="ARBA00023015"/>
    </source>
</evidence>
<dbReference type="InterPro" id="IPR036388">
    <property type="entry name" value="WH-like_DNA-bd_sf"/>
</dbReference>
<dbReference type="GO" id="GO:0003700">
    <property type="term" value="F:DNA-binding transcription factor activity"/>
    <property type="evidence" value="ECO:0007669"/>
    <property type="project" value="InterPro"/>
</dbReference>
<dbReference type="Pfam" id="PF03466">
    <property type="entry name" value="LysR_substrate"/>
    <property type="match status" value="1"/>
</dbReference>
<keyword evidence="7" id="KW-1185">Reference proteome</keyword>
<dbReference type="Gene3D" id="3.40.190.10">
    <property type="entry name" value="Periplasmic binding protein-like II"/>
    <property type="match status" value="2"/>
</dbReference>
<sequence>MNYRRTPPIKYIPIFEAAARHLSFKKAAEELCVTAPAVGQQIKAFEEWLGKPLFQRSARQLSLSAEGECYFRAAQAIMTAHKKGYIEFSRRFDKSVLHISAPLFTVQEVLLPNYLRFNDYASATELRIEARMSYVDFDAERVDAAIRLGDGNWPELHCRKLCEAFVAPVCSPSYAASHEFTKPGDLSQHRLIYAEPAMNDWGHYFGVNDFQPQNKPIICDSYLGALKAASDGLGVALAIFPTANTWVDSNRIVLPFPVQYRTGRSYWMVVPESDHSLPQIDAVYGWLQSIFDELPALKQTVATIALESF</sequence>
<dbReference type="Gene3D" id="1.10.10.10">
    <property type="entry name" value="Winged helix-like DNA-binding domain superfamily/Winged helix DNA-binding domain"/>
    <property type="match status" value="1"/>
</dbReference>
<comment type="similarity">
    <text evidence="1">Belongs to the LysR transcriptional regulatory family.</text>
</comment>
<dbReference type="RefSeq" id="WP_135803112.1">
    <property type="nucleotide sequence ID" value="NZ_SRPF01000002.1"/>
</dbReference>
<evidence type="ECO:0000256" key="4">
    <source>
        <dbReference type="ARBA" id="ARBA00023163"/>
    </source>
</evidence>
<dbReference type="GO" id="GO:0043565">
    <property type="term" value="F:sequence-specific DNA binding"/>
    <property type="evidence" value="ECO:0007669"/>
    <property type="project" value="TreeGrafter"/>
</dbReference>
<dbReference type="EMBL" id="SRPF01000002">
    <property type="protein sequence ID" value="TGN40450.1"/>
    <property type="molecule type" value="Genomic_DNA"/>
</dbReference>
<comment type="caution">
    <text evidence="6">The sequence shown here is derived from an EMBL/GenBank/DDBJ whole genome shotgun (WGS) entry which is preliminary data.</text>
</comment>
<keyword evidence="3" id="KW-0238">DNA-binding</keyword>
<accession>A0A4Z1C594</accession>
<dbReference type="InterPro" id="IPR005119">
    <property type="entry name" value="LysR_subst-bd"/>
</dbReference>
<evidence type="ECO:0000259" key="5">
    <source>
        <dbReference type="PROSITE" id="PS50931"/>
    </source>
</evidence>
<organism evidence="6 7">
    <name type="scientific">Marinobacter confluentis</name>
    <dbReference type="NCBI Taxonomy" id="1697557"/>
    <lineage>
        <taxon>Bacteria</taxon>
        <taxon>Pseudomonadati</taxon>
        <taxon>Pseudomonadota</taxon>
        <taxon>Gammaproteobacteria</taxon>
        <taxon>Pseudomonadales</taxon>
        <taxon>Marinobacteraceae</taxon>
        <taxon>Marinobacter</taxon>
    </lineage>
</organism>
<dbReference type="AlphaFoldDB" id="A0A4Z1C594"/>
<evidence type="ECO:0000256" key="1">
    <source>
        <dbReference type="ARBA" id="ARBA00009437"/>
    </source>
</evidence>
<evidence type="ECO:0000256" key="3">
    <source>
        <dbReference type="ARBA" id="ARBA00023125"/>
    </source>
</evidence>
<name>A0A4Z1C594_9GAMM</name>
<dbReference type="InterPro" id="IPR000847">
    <property type="entry name" value="LysR_HTH_N"/>
</dbReference>
<dbReference type="Proteomes" id="UP000298325">
    <property type="component" value="Unassembled WGS sequence"/>
</dbReference>
<dbReference type="Pfam" id="PF00126">
    <property type="entry name" value="HTH_1"/>
    <property type="match status" value="1"/>
</dbReference>
<evidence type="ECO:0000313" key="6">
    <source>
        <dbReference type="EMBL" id="TGN40450.1"/>
    </source>
</evidence>
<protein>
    <submittedName>
        <fullName evidence="6">LysR family transcriptional regulator</fullName>
    </submittedName>
</protein>